<dbReference type="Gramene" id="OMO50219">
    <property type="protein sequence ID" value="OMO50219"/>
    <property type="gene ID" value="CCACVL1_30568"/>
</dbReference>
<dbReference type="Proteomes" id="UP000188268">
    <property type="component" value="Unassembled WGS sequence"/>
</dbReference>
<name>A0A1R3FWK5_COCAP</name>
<dbReference type="AlphaFoldDB" id="A0A1R3FWK5"/>
<evidence type="ECO:0000313" key="2">
    <source>
        <dbReference type="EMBL" id="OMO50219.1"/>
    </source>
</evidence>
<keyword evidence="1" id="KW-0175">Coiled coil</keyword>
<comment type="caution">
    <text evidence="2">The sequence shown here is derived from an EMBL/GenBank/DDBJ whole genome shotgun (WGS) entry which is preliminary data.</text>
</comment>
<reference evidence="2 3" key="1">
    <citation type="submission" date="2013-09" db="EMBL/GenBank/DDBJ databases">
        <title>Corchorus capsularis genome sequencing.</title>
        <authorList>
            <person name="Alam M."/>
            <person name="Haque M.S."/>
            <person name="Islam M.S."/>
            <person name="Emdad E.M."/>
            <person name="Islam M.M."/>
            <person name="Ahmed B."/>
            <person name="Halim A."/>
            <person name="Hossen Q.M.M."/>
            <person name="Hossain M.Z."/>
            <person name="Ahmed R."/>
            <person name="Khan M.M."/>
            <person name="Islam R."/>
            <person name="Rashid M.M."/>
            <person name="Khan S.A."/>
            <person name="Rahman M.S."/>
            <person name="Alam M."/>
        </authorList>
    </citation>
    <scope>NUCLEOTIDE SEQUENCE [LARGE SCALE GENOMIC DNA]</scope>
    <source>
        <strain evidence="3">cv. CVL-1</strain>
        <tissue evidence="2">Whole seedling</tissue>
    </source>
</reference>
<evidence type="ECO:0000313" key="3">
    <source>
        <dbReference type="Proteomes" id="UP000188268"/>
    </source>
</evidence>
<sequence length="66" mass="7187">MKNIEAEVKDLRAELASLKKKLAEAEAEKGRAVREARSNFQHTPEFVAAAKEANEAVIGTFGFVLG</sequence>
<feature type="coiled-coil region" evidence="1">
    <location>
        <begin position="1"/>
        <end position="35"/>
    </location>
</feature>
<gene>
    <name evidence="2" type="ORF">CCACVL1_30568</name>
</gene>
<organism evidence="2 3">
    <name type="scientific">Corchorus capsularis</name>
    <name type="common">Jute</name>
    <dbReference type="NCBI Taxonomy" id="210143"/>
    <lineage>
        <taxon>Eukaryota</taxon>
        <taxon>Viridiplantae</taxon>
        <taxon>Streptophyta</taxon>
        <taxon>Embryophyta</taxon>
        <taxon>Tracheophyta</taxon>
        <taxon>Spermatophyta</taxon>
        <taxon>Magnoliopsida</taxon>
        <taxon>eudicotyledons</taxon>
        <taxon>Gunneridae</taxon>
        <taxon>Pentapetalae</taxon>
        <taxon>rosids</taxon>
        <taxon>malvids</taxon>
        <taxon>Malvales</taxon>
        <taxon>Malvaceae</taxon>
        <taxon>Grewioideae</taxon>
        <taxon>Apeibeae</taxon>
        <taxon>Corchorus</taxon>
    </lineage>
</organism>
<proteinExistence type="predicted"/>
<accession>A0A1R3FWK5</accession>
<keyword evidence="3" id="KW-1185">Reference proteome</keyword>
<evidence type="ECO:0000256" key="1">
    <source>
        <dbReference type="SAM" id="Coils"/>
    </source>
</evidence>
<dbReference type="EMBL" id="AWWV01016235">
    <property type="protein sequence ID" value="OMO50219.1"/>
    <property type="molecule type" value="Genomic_DNA"/>
</dbReference>
<protein>
    <submittedName>
        <fullName evidence="2">Uncharacterized protein</fullName>
    </submittedName>
</protein>